<evidence type="ECO:0000313" key="4">
    <source>
        <dbReference type="Proteomes" id="UP001500843"/>
    </source>
</evidence>
<comment type="caution">
    <text evidence="3">The sequence shown here is derived from an EMBL/GenBank/DDBJ whole genome shotgun (WGS) entry which is preliminary data.</text>
</comment>
<dbReference type="RefSeq" id="WP_253867532.1">
    <property type="nucleotide sequence ID" value="NZ_BAABHM010000011.1"/>
</dbReference>
<sequence>MSSTADVARDLDRVLRPLDGHGLYRNNAFRVTGLPTAVSPRQVRRHREESQNPYYVTPVPDADVPLPPSDDADALRTAFEVLRDPLARLVHELFWLRPGQASWPEHAVFAHCRALEATALDGKVADAGTWDDWRSGLRLLAQAFTAEETWEWVRRRAAEIDDPRLSVAVLRALRERLPEHVIGVSVGLAVRAAGATTGAQADPHLEALRRAGFDPRVVREVTRAAVEPSAGRVRAACETARSADPAVGLSTARDLLDGTAAALRTITTVLGADDDLTAACQDEVAHVVNNRVVGYVNEHLDGASGAPPTAPALALLRRARTLASARSVTELVDKNVADLEELAALVGRGALRPPPARRGAAGAVPGRPATVSQGGEVGCLAFLVAFLIGGAVSWWLLGLTGAPLVFLIVGAVFGGLMAAGLLVSIVEA</sequence>
<feature type="region of interest" description="Disordered" evidence="1">
    <location>
        <begin position="40"/>
        <end position="65"/>
    </location>
</feature>
<keyword evidence="2" id="KW-0472">Membrane</keyword>
<proteinExistence type="predicted"/>
<dbReference type="EMBL" id="BAABHM010000011">
    <property type="protein sequence ID" value="GAA4702998.1"/>
    <property type="molecule type" value="Genomic_DNA"/>
</dbReference>
<protein>
    <submittedName>
        <fullName evidence="3">Uncharacterized protein</fullName>
    </submittedName>
</protein>
<gene>
    <name evidence="3" type="ORF">GCM10023198_25350</name>
</gene>
<feature type="transmembrane region" description="Helical" evidence="2">
    <location>
        <begin position="377"/>
        <end position="397"/>
    </location>
</feature>
<reference evidence="4" key="1">
    <citation type="journal article" date="2019" name="Int. J. Syst. Evol. Microbiol.">
        <title>The Global Catalogue of Microorganisms (GCM) 10K type strain sequencing project: providing services to taxonomists for standard genome sequencing and annotation.</title>
        <authorList>
            <consortium name="The Broad Institute Genomics Platform"/>
            <consortium name="The Broad Institute Genome Sequencing Center for Infectious Disease"/>
            <person name="Wu L."/>
            <person name="Ma J."/>
        </authorList>
    </citation>
    <scope>NUCLEOTIDE SEQUENCE [LARGE SCALE GENOMIC DNA]</scope>
    <source>
        <strain evidence="4">JCM 17975</strain>
    </source>
</reference>
<name>A0ABP8XAN1_9MICO</name>
<evidence type="ECO:0000256" key="2">
    <source>
        <dbReference type="SAM" id="Phobius"/>
    </source>
</evidence>
<organism evidence="3 4">
    <name type="scientific">Promicromonospora umidemergens</name>
    <dbReference type="NCBI Taxonomy" id="629679"/>
    <lineage>
        <taxon>Bacteria</taxon>
        <taxon>Bacillati</taxon>
        <taxon>Actinomycetota</taxon>
        <taxon>Actinomycetes</taxon>
        <taxon>Micrococcales</taxon>
        <taxon>Promicromonosporaceae</taxon>
        <taxon>Promicromonospora</taxon>
    </lineage>
</organism>
<accession>A0ABP8XAN1</accession>
<evidence type="ECO:0000256" key="1">
    <source>
        <dbReference type="SAM" id="MobiDB-lite"/>
    </source>
</evidence>
<dbReference type="Proteomes" id="UP001500843">
    <property type="component" value="Unassembled WGS sequence"/>
</dbReference>
<keyword evidence="2" id="KW-1133">Transmembrane helix</keyword>
<evidence type="ECO:0000313" key="3">
    <source>
        <dbReference type="EMBL" id="GAA4702998.1"/>
    </source>
</evidence>
<keyword evidence="4" id="KW-1185">Reference proteome</keyword>
<keyword evidence="2" id="KW-0812">Transmembrane</keyword>
<feature type="transmembrane region" description="Helical" evidence="2">
    <location>
        <begin position="403"/>
        <end position="426"/>
    </location>
</feature>